<evidence type="ECO:0000313" key="2">
    <source>
        <dbReference type="Proteomes" id="UP000637299"/>
    </source>
</evidence>
<dbReference type="EMBL" id="JACYFS010000001">
    <property type="protein sequence ID" value="MBD8080879.1"/>
    <property type="molecule type" value="Genomic_DNA"/>
</dbReference>
<dbReference type="InterPro" id="IPR031815">
    <property type="entry name" value="DUF5074"/>
</dbReference>
<dbReference type="InterPro" id="IPR011044">
    <property type="entry name" value="Quino_amine_DH_bsu"/>
</dbReference>
<dbReference type="Pfam" id="PF16819">
    <property type="entry name" value="DUF5074"/>
    <property type="match status" value="1"/>
</dbReference>
<dbReference type="Gene3D" id="2.130.10.10">
    <property type="entry name" value="YVTN repeat-like/Quinoprotein amine dehydrogenase"/>
    <property type="match status" value="1"/>
</dbReference>
<reference evidence="1 2" key="1">
    <citation type="submission" date="2020-09" db="EMBL/GenBank/DDBJ databases">
        <title>Genome seq and assembly of Chryseobacterium sp.</title>
        <authorList>
            <person name="Chhetri G."/>
        </authorList>
    </citation>
    <scope>NUCLEOTIDE SEQUENCE [LARGE SCALE GENOMIC DNA]</scope>
    <source>
        <strain evidence="1 2">GCR10</strain>
    </source>
</reference>
<proteinExistence type="predicted"/>
<name>A0ABR8Z6Z3_9FLAO</name>
<dbReference type="PANTHER" id="PTHR47197">
    <property type="entry name" value="PROTEIN NIRF"/>
    <property type="match status" value="1"/>
</dbReference>
<gene>
    <name evidence="1" type="ORF">IC610_00425</name>
</gene>
<organism evidence="1 2">
    <name type="scientific">Chryseobacterium caseinilyticum</name>
    <dbReference type="NCBI Taxonomy" id="2771428"/>
    <lineage>
        <taxon>Bacteria</taxon>
        <taxon>Pseudomonadati</taxon>
        <taxon>Bacteroidota</taxon>
        <taxon>Flavobacteriia</taxon>
        <taxon>Flavobacteriales</taxon>
        <taxon>Weeksellaceae</taxon>
        <taxon>Chryseobacterium group</taxon>
        <taxon>Chryseobacterium</taxon>
    </lineage>
</organism>
<accession>A0ABR8Z6Z3</accession>
<comment type="caution">
    <text evidence="1">The sequence shown here is derived from an EMBL/GenBank/DDBJ whole genome shotgun (WGS) entry which is preliminary data.</text>
</comment>
<dbReference type="Proteomes" id="UP000637299">
    <property type="component" value="Unassembled WGS sequence"/>
</dbReference>
<dbReference type="SUPFAM" id="SSF50969">
    <property type="entry name" value="YVTN repeat-like/Quinoprotein amine dehydrogenase"/>
    <property type="match status" value="1"/>
</dbReference>
<dbReference type="PANTHER" id="PTHR47197:SF3">
    <property type="entry name" value="DIHYDRO-HEME D1 DEHYDROGENASE"/>
    <property type="match status" value="1"/>
</dbReference>
<dbReference type="InterPro" id="IPR051200">
    <property type="entry name" value="Host-pathogen_enzymatic-act"/>
</dbReference>
<dbReference type="InterPro" id="IPR015943">
    <property type="entry name" value="WD40/YVTN_repeat-like_dom_sf"/>
</dbReference>
<protein>
    <submittedName>
        <fullName evidence="1">YncE family protein</fullName>
    </submittedName>
</protein>
<evidence type="ECO:0000313" key="1">
    <source>
        <dbReference type="EMBL" id="MBD8080879.1"/>
    </source>
</evidence>
<sequence>MKNIQILLAFLFILSIHSCREDYDYINYGATVSGVQEPENINIKGLYVLNEGNMGSNKASIDFFDYSTGGFTKNYYNAQNPTVVNSLGDVGNDIKVYKDKLYAVINLSNFVEVMDAKTAKHIGEIKIPNCRYINFHGNYAYITSYGGAVGVSQPGYVVKVDVNTLQIVGQVDVGKQPDELEVVGDKLYVANSGGYSYPDYDNTISVIDLNTFTEIKKIPVAINLSKIKKDDTGKLWVTSRGNFGNIPAKTYVLNPQNDQVVKEINLPISDFSIIENRLYYFSYEYTSSGTSSGYGIINTDTFAQTSSNFITDGTQSQIVIPYGIAANPENGDIFIGDAKDYTSSGELFCYNKFGKLKWKVQTGDIPGHLTFLYK</sequence>
<keyword evidence="2" id="KW-1185">Reference proteome</keyword>
<dbReference type="RefSeq" id="WP_191734716.1">
    <property type="nucleotide sequence ID" value="NZ_JACYFS010000001.1"/>
</dbReference>